<dbReference type="EMBL" id="JAGEPF010000045">
    <property type="protein sequence ID" value="MBO2465355.1"/>
    <property type="molecule type" value="Genomic_DNA"/>
</dbReference>
<evidence type="ECO:0000313" key="2">
    <source>
        <dbReference type="EMBL" id="MBO2465355.1"/>
    </source>
</evidence>
<sequence>MSGRTRLPTTSSAHHARSVTRCSAVRDSKDPDGPKLLLNPGERVHWRRASCSGMPPSVQRDAPDPITSTATQVSRCYGARRREQHSPRRAGR</sequence>
<organism evidence="2 3">
    <name type="scientific">Actinomadura violacea</name>
    <dbReference type="NCBI Taxonomy" id="2819934"/>
    <lineage>
        <taxon>Bacteria</taxon>
        <taxon>Bacillati</taxon>
        <taxon>Actinomycetota</taxon>
        <taxon>Actinomycetes</taxon>
        <taxon>Streptosporangiales</taxon>
        <taxon>Thermomonosporaceae</taxon>
        <taxon>Actinomadura</taxon>
    </lineage>
</organism>
<name>A0ABS3SAY1_9ACTN</name>
<accession>A0ABS3SAY1</accession>
<protein>
    <submittedName>
        <fullName evidence="2">DUF397 domain-containing protein</fullName>
    </submittedName>
</protein>
<comment type="caution">
    <text evidence="2">The sequence shown here is derived from an EMBL/GenBank/DDBJ whole genome shotgun (WGS) entry which is preliminary data.</text>
</comment>
<proteinExistence type="predicted"/>
<evidence type="ECO:0000256" key="1">
    <source>
        <dbReference type="SAM" id="MobiDB-lite"/>
    </source>
</evidence>
<evidence type="ECO:0000313" key="3">
    <source>
        <dbReference type="Proteomes" id="UP000680206"/>
    </source>
</evidence>
<feature type="compositionally biased region" description="Basic and acidic residues" evidence="1">
    <location>
        <begin position="24"/>
        <end position="33"/>
    </location>
</feature>
<keyword evidence="3" id="KW-1185">Reference proteome</keyword>
<reference evidence="2 3" key="1">
    <citation type="submission" date="2021-03" db="EMBL/GenBank/DDBJ databases">
        <title>Actinomadura violae sp. nov., isolated from lichen in Thailand.</title>
        <authorList>
            <person name="Kanchanasin P."/>
            <person name="Saeng-In P."/>
            <person name="Phongsopitanun W."/>
            <person name="Yuki M."/>
            <person name="Kudo T."/>
            <person name="Ohkuma M."/>
            <person name="Tanasupawat S."/>
        </authorList>
    </citation>
    <scope>NUCLEOTIDE SEQUENCE [LARGE SCALE GENOMIC DNA]</scope>
    <source>
        <strain evidence="2 3">LCR2-06</strain>
    </source>
</reference>
<feature type="region of interest" description="Disordered" evidence="1">
    <location>
        <begin position="1"/>
        <end position="92"/>
    </location>
</feature>
<dbReference type="Proteomes" id="UP000680206">
    <property type="component" value="Unassembled WGS sequence"/>
</dbReference>
<gene>
    <name evidence="2" type="ORF">J4709_48125</name>
</gene>